<evidence type="ECO:0000313" key="2">
    <source>
        <dbReference type="EMBL" id="MES5149014.1"/>
    </source>
</evidence>
<gene>
    <name evidence="2" type="ORF">ABVC42_03605</name>
    <name evidence="3" type="ORF">ERD32_06010</name>
</gene>
<evidence type="ECO:0000313" key="5">
    <source>
        <dbReference type="Proteomes" id="UP001434419"/>
    </source>
</evidence>
<reference evidence="2" key="2">
    <citation type="submission" date="2024-06" db="EMBL/GenBank/DDBJ databases">
        <title>Vaginal Lactobacillus fatty acid response mechanisms reveal a metabolite-targeted strategy for bacterial vaginosis treatment.</title>
        <authorList>
            <person name="Zhu M."/>
            <person name="Blainey P.C."/>
            <person name="Bloom S.M."/>
            <person name="Kwon D.S."/>
        </authorList>
    </citation>
    <scope>NUCLEOTIDE SEQUENCE</scope>
    <source>
        <strain evidence="2">194_F1_1</strain>
    </source>
</reference>
<dbReference type="EMBL" id="JBETVU010000012">
    <property type="protein sequence ID" value="MES5149014.1"/>
    <property type="molecule type" value="Genomic_DNA"/>
</dbReference>
<dbReference type="Proteomes" id="UP000289808">
    <property type="component" value="Unassembled WGS sequence"/>
</dbReference>
<keyword evidence="5" id="KW-1185">Reference proteome</keyword>
<name>A0A135ZEF4_9LACO</name>
<feature type="region of interest" description="Disordered" evidence="1">
    <location>
        <begin position="58"/>
        <end position="84"/>
    </location>
</feature>
<dbReference type="Proteomes" id="UP001434419">
    <property type="component" value="Unassembled WGS sequence"/>
</dbReference>
<reference evidence="3 4" key="1">
    <citation type="submission" date="2019-01" db="EMBL/GenBank/DDBJ databases">
        <title>The genome sequence of Lactobacillus crispatus L49.</title>
        <authorList>
            <person name="Zhong J."/>
            <person name="Zhang J."/>
        </authorList>
    </citation>
    <scope>NUCLEOTIDE SEQUENCE [LARGE SCALE GENOMIC DNA]</scope>
    <source>
        <strain evidence="3 4">L49</strain>
    </source>
</reference>
<dbReference type="RefSeq" id="WP_005719177.1">
    <property type="nucleotide sequence ID" value="NZ_CP033426.1"/>
</dbReference>
<dbReference type="AlphaFoldDB" id="A0A135ZEF4"/>
<evidence type="ECO:0000313" key="3">
    <source>
        <dbReference type="EMBL" id="RXF57648.1"/>
    </source>
</evidence>
<accession>A0A135ZEF4</accession>
<evidence type="ECO:0000256" key="1">
    <source>
        <dbReference type="SAM" id="MobiDB-lite"/>
    </source>
</evidence>
<proteinExistence type="predicted"/>
<feature type="compositionally biased region" description="Basic and acidic residues" evidence="1">
    <location>
        <begin position="65"/>
        <end position="84"/>
    </location>
</feature>
<evidence type="ECO:0000313" key="4">
    <source>
        <dbReference type="Proteomes" id="UP000289808"/>
    </source>
</evidence>
<protein>
    <submittedName>
        <fullName evidence="3">Uncharacterized protein</fullName>
    </submittedName>
</protein>
<organism evidence="3 4">
    <name type="scientific">Lactobacillus crispatus</name>
    <dbReference type="NCBI Taxonomy" id="47770"/>
    <lineage>
        <taxon>Bacteria</taxon>
        <taxon>Bacillati</taxon>
        <taxon>Bacillota</taxon>
        <taxon>Bacilli</taxon>
        <taxon>Lactobacillales</taxon>
        <taxon>Lactobacillaceae</taxon>
        <taxon>Lactobacillus</taxon>
    </lineage>
</organism>
<sequence>MAKKIVWHGTFKNFKADAKGNVTLAFSGTGNNINWQWLNEFRQNGSVQLVITSDQTELDLDDNSDDSKQVELFDEKGEPKNESK</sequence>
<comment type="caution">
    <text evidence="3">The sequence shown here is derived from an EMBL/GenBank/DDBJ whole genome shotgun (WGS) entry which is preliminary data.</text>
</comment>
<dbReference type="EMBL" id="SCLX01000029">
    <property type="protein sequence ID" value="RXF57648.1"/>
    <property type="molecule type" value="Genomic_DNA"/>
</dbReference>